<keyword evidence="1" id="KW-0812">Transmembrane</keyword>
<keyword evidence="1" id="KW-0472">Membrane</keyword>
<keyword evidence="1" id="KW-1133">Transmembrane helix</keyword>
<keyword evidence="3" id="KW-1185">Reference proteome</keyword>
<evidence type="ECO:0000313" key="3">
    <source>
        <dbReference type="Proteomes" id="UP001417504"/>
    </source>
</evidence>
<proteinExistence type="predicted"/>
<feature type="transmembrane region" description="Helical" evidence="1">
    <location>
        <begin position="6"/>
        <end position="28"/>
    </location>
</feature>
<protein>
    <submittedName>
        <fullName evidence="2">Uncharacterized protein</fullName>
    </submittedName>
</protein>
<comment type="caution">
    <text evidence="2">The sequence shown here is derived from an EMBL/GenBank/DDBJ whole genome shotgun (WGS) entry which is preliminary data.</text>
</comment>
<dbReference type="AlphaFoldDB" id="A0AAP0JAY7"/>
<dbReference type="Proteomes" id="UP001417504">
    <property type="component" value="Unassembled WGS sequence"/>
</dbReference>
<dbReference type="EMBL" id="JBBNAE010000004">
    <property type="protein sequence ID" value="KAK9130624.1"/>
    <property type="molecule type" value="Genomic_DNA"/>
</dbReference>
<reference evidence="2 3" key="1">
    <citation type="submission" date="2024-01" db="EMBL/GenBank/DDBJ databases">
        <title>Genome assemblies of Stephania.</title>
        <authorList>
            <person name="Yang L."/>
        </authorList>
    </citation>
    <scope>NUCLEOTIDE SEQUENCE [LARGE SCALE GENOMIC DNA]</scope>
    <source>
        <strain evidence="2">QJT</strain>
        <tissue evidence="2">Leaf</tissue>
    </source>
</reference>
<accession>A0AAP0JAY7</accession>
<evidence type="ECO:0000313" key="2">
    <source>
        <dbReference type="EMBL" id="KAK9130624.1"/>
    </source>
</evidence>
<organism evidence="2 3">
    <name type="scientific">Stephania japonica</name>
    <dbReference type="NCBI Taxonomy" id="461633"/>
    <lineage>
        <taxon>Eukaryota</taxon>
        <taxon>Viridiplantae</taxon>
        <taxon>Streptophyta</taxon>
        <taxon>Embryophyta</taxon>
        <taxon>Tracheophyta</taxon>
        <taxon>Spermatophyta</taxon>
        <taxon>Magnoliopsida</taxon>
        <taxon>Ranunculales</taxon>
        <taxon>Menispermaceae</taxon>
        <taxon>Menispermoideae</taxon>
        <taxon>Cissampelideae</taxon>
        <taxon>Stephania</taxon>
    </lineage>
</organism>
<gene>
    <name evidence="2" type="ORF">Sjap_011111</name>
</gene>
<evidence type="ECO:0000256" key="1">
    <source>
        <dbReference type="SAM" id="Phobius"/>
    </source>
</evidence>
<name>A0AAP0JAY7_9MAGN</name>
<sequence>MLDIKFFGFVVQFYGVYVIIYSTHRVLLKVLMWYRGDMEEVEETWKSRWPTPQAGRTSQHFVLAKRAGRTSI</sequence>